<keyword evidence="1" id="KW-0732">Signal</keyword>
<organism evidence="2 3">
    <name type="scientific">Brachionus calyciflorus</name>
    <dbReference type="NCBI Taxonomy" id="104777"/>
    <lineage>
        <taxon>Eukaryota</taxon>
        <taxon>Metazoa</taxon>
        <taxon>Spiralia</taxon>
        <taxon>Gnathifera</taxon>
        <taxon>Rotifera</taxon>
        <taxon>Eurotatoria</taxon>
        <taxon>Monogononta</taxon>
        <taxon>Pseudotrocha</taxon>
        <taxon>Ploima</taxon>
        <taxon>Brachionidae</taxon>
        <taxon>Brachionus</taxon>
    </lineage>
</organism>
<dbReference type="AlphaFoldDB" id="A0A813MIA4"/>
<accession>A0A813MIA4</accession>
<name>A0A813MIA4_9BILA</name>
<proteinExistence type="predicted"/>
<dbReference type="Proteomes" id="UP000663879">
    <property type="component" value="Unassembled WGS sequence"/>
</dbReference>
<reference evidence="2" key="1">
    <citation type="submission" date="2021-02" db="EMBL/GenBank/DDBJ databases">
        <authorList>
            <person name="Nowell W R."/>
        </authorList>
    </citation>
    <scope>NUCLEOTIDE SEQUENCE</scope>
    <source>
        <strain evidence="2">Ploen Becks lab</strain>
    </source>
</reference>
<feature type="signal peptide" evidence="1">
    <location>
        <begin position="1"/>
        <end position="23"/>
    </location>
</feature>
<evidence type="ECO:0000256" key="1">
    <source>
        <dbReference type="SAM" id="SignalP"/>
    </source>
</evidence>
<comment type="caution">
    <text evidence="2">The sequence shown here is derived from an EMBL/GenBank/DDBJ whole genome shotgun (WGS) entry which is preliminary data.</text>
</comment>
<dbReference type="EMBL" id="CAJNOC010000114">
    <property type="protein sequence ID" value="CAF0716226.1"/>
    <property type="molecule type" value="Genomic_DNA"/>
</dbReference>
<evidence type="ECO:0000313" key="2">
    <source>
        <dbReference type="EMBL" id="CAF0716226.1"/>
    </source>
</evidence>
<gene>
    <name evidence="2" type="ORF">OXX778_LOCUS1674</name>
</gene>
<feature type="chain" id="PRO_5032380608" evidence="1">
    <location>
        <begin position="24"/>
        <end position="117"/>
    </location>
</feature>
<keyword evidence="3" id="KW-1185">Reference proteome</keyword>
<evidence type="ECO:0000313" key="3">
    <source>
        <dbReference type="Proteomes" id="UP000663879"/>
    </source>
</evidence>
<protein>
    <submittedName>
        <fullName evidence="2">Uncharacterized protein</fullName>
    </submittedName>
</protein>
<sequence>MSRQIIAAFVIFFAGIMISIVTGQTNSTVTEAQPGVANLNTTSLNESAVAPVSGVSTNTTALDTQTTQAPSASNTTSNATLTTTTIAPATTSVIIDTLTTLPTASNVTAANATTSSS</sequence>